<feature type="region of interest" description="Disordered" evidence="1">
    <location>
        <begin position="1"/>
        <end position="27"/>
    </location>
</feature>
<proteinExistence type="predicted"/>
<reference evidence="2 3" key="1">
    <citation type="journal article" date="2023" name="Hortic Res">
        <title>Pangenome of water caltrop reveals structural variations and asymmetric subgenome divergence after allopolyploidization.</title>
        <authorList>
            <person name="Zhang X."/>
            <person name="Chen Y."/>
            <person name="Wang L."/>
            <person name="Yuan Y."/>
            <person name="Fang M."/>
            <person name="Shi L."/>
            <person name="Lu R."/>
            <person name="Comes H.P."/>
            <person name="Ma Y."/>
            <person name="Chen Y."/>
            <person name="Huang G."/>
            <person name="Zhou Y."/>
            <person name="Zheng Z."/>
            <person name="Qiu Y."/>
        </authorList>
    </citation>
    <scope>NUCLEOTIDE SEQUENCE [LARGE SCALE GENOMIC DNA]</scope>
    <source>
        <tissue evidence="2">Roots</tissue>
    </source>
</reference>
<evidence type="ECO:0000313" key="3">
    <source>
        <dbReference type="Proteomes" id="UP001345219"/>
    </source>
</evidence>
<organism evidence="2 3">
    <name type="scientific">Trapa incisa</name>
    <dbReference type="NCBI Taxonomy" id="236973"/>
    <lineage>
        <taxon>Eukaryota</taxon>
        <taxon>Viridiplantae</taxon>
        <taxon>Streptophyta</taxon>
        <taxon>Embryophyta</taxon>
        <taxon>Tracheophyta</taxon>
        <taxon>Spermatophyta</taxon>
        <taxon>Magnoliopsida</taxon>
        <taxon>eudicotyledons</taxon>
        <taxon>Gunneridae</taxon>
        <taxon>Pentapetalae</taxon>
        <taxon>rosids</taxon>
        <taxon>malvids</taxon>
        <taxon>Myrtales</taxon>
        <taxon>Lythraceae</taxon>
        <taxon>Trapa</taxon>
    </lineage>
</organism>
<dbReference type="EMBL" id="JAXIOK010000010">
    <property type="protein sequence ID" value="KAK4761354.1"/>
    <property type="molecule type" value="Genomic_DNA"/>
</dbReference>
<protein>
    <submittedName>
        <fullName evidence="2">Uncharacterized protein</fullName>
    </submittedName>
</protein>
<evidence type="ECO:0000256" key="1">
    <source>
        <dbReference type="SAM" id="MobiDB-lite"/>
    </source>
</evidence>
<evidence type="ECO:0000313" key="2">
    <source>
        <dbReference type="EMBL" id="KAK4761354.1"/>
    </source>
</evidence>
<keyword evidence="3" id="KW-1185">Reference proteome</keyword>
<accession>A0AAN7KAL2</accession>
<sequence>MYLGLREESQHPIETIESSQKKSAVKKGREFDGQIQCRVSSSPATAPVGQRSGISRRRRKQGALPDKFDCTLKAGPGMKGMTIDLCVDPKLAGEAKVETGSRKCCLL</sequence>
<feature type="compositionally biased region" description="Basic and acidic residues" evidence="1">
    <location>
        <begin position="1"/>
        <end position="11"/>
    </location>
</feature>
<feature type="region of interest" description="Disordered" evidence="1">
    <location>
        <begin position="39"/>
        <end position="68"/>
    </location>
</feature>
<comment type="caution">
    <text evidence="2">The sequence shown here is derived from an EMBL/GenBank/DDBJ whole genome shotgun (WGS) entry which is preliminary data.</text>
</comment>
<dbReference type="Proteomes" id="UP001345219">
    <property type="component" value="Chromosome 5"/>
</dbReference>
<name>A0AAN7KAL2_9MYRT</name>
<dbReference type="AlphaFoldDB" id="A0AAN7KAL2"/>
<gene>
    <name evidence="2" type="ORF">SAY87_006247</name>
</gene>